<dbReference type="FunFam" id="3.40.30.10:FF:000007">
    <property type="entry name" value="Thioredoxin-dependent thiol peroxidase"/>
    <property type="match status" value="1"/>
</dbReference>
<dbReference type="SUPFAM" id="SSF52833">
    <property type="entry name" value="Thioredoxin-like"/>
    <property type="match status" value="1"/>
</dbReference>
<dbReference type="GO" id="GO:0034599">
    <property type="term" value="P:cellular response to oxidative stress"/>
    <property type="evidence" value="ECO:0007669"/>
    <property type="project" value="TreeGrafter"/>
</dbReference>
<dbReference type="Gene3D" id="3.40.30.10">
    <property type="entry name" value="Glutaredoxin"/>
    <property type="match status" value="1"/>
</dbReference>
<evidence type="ECO:0000256" key="8">
    <source>
        <dbReference type="ARBA" id="ARBA00023284"/>
    </source>
</evidence>
<feature type="active site" description="Cysteine sulfenic acid (-SOH) intermediate; for peroxidase activity" evidence="13">
    <location>
        <position position="46"/>
    </location>
</feature>
<evidence type="ECO:0000256" key="10">
    <source>
        <dbReference type="ARBA" id="ARBA00038489"/>
    </source>
</evidence>
<feature type="domain" description="Thioredoxin" evidence="14">
    <location>
        <begin position="4"/>
        <end position="157"/>
    </location>
</feature>
<dbReference type="PANTHER" id="PTHR42801:SF4">
    <property type="entry name" value="AHPC_TSA FAMILY PROTEIN"/>
    <property type="match status" value="1"/>
</dbReference>
<accession>A0A5B8LQ62</accession>
<sequence length="162" mass="17931">MADLTEGDRAPDFTLPLDDGSTFQLSAQRGKPVVLYFYPEDDSGGCVDENKEFSERAAAFAELGAKLVGISPDTIESHIKFRRKYGLALPLAADPEHQAIEAFGLWKLKKLYGREFMGLIRTSFIIDAEGRVARIIRATRILGHAQKMLEALEAHVADTAHK</sequence>
<evidence type="ECO:0000256" key="12">
    <source>
        <dbReference type="ARBA" id="ARBA00049091"/>
    </source>
</evidence>
<evidence type="ECO:0000256" key="13">
    <source>
        <dbReference type="PIRSR" id="PIRSR000239-1"/>
    </source>
</evidence>
<comment type="catalytic activity">
    <reaction evidence="12">
        <text>a hydroperoxide + [thioredoxin]-dithiol = an alcohol + [thioredoxin]-disulfide + H2O</text>
        <dbReference type="Rhea" id="RHEA:62620"/>
        <dbReference type="Rhea" id="RHEA-COMP:10698"/>
        <dbReference type="Rhea" id="RHEA-COMP:10700"/>
        <dbReference type="ChEBI" id="CHEBI:15377"/>
        <dbReference type="ChEBI" id="CHEBI:29950"/>
        <dbReference type="ChEBI" id="CHEBI:30879"/>
        <dbReference type="ChEBI" id="CHEBI:35924"/>
        <dbReference type="ChEBI" id="CHEBI:50058"/>
        <dbReference type="EC" id="1.11.1.24"/>
    </reaction>
</comment>
<evidence type="ECO:0000256" key="6">
    <source>
        <dbReference type="ARBA" id="ARBA00023002"/>
    </source>
</evidence>
<evidence type="ECO:0000256" key="2">
    <source>
        <dbReference type="ARBA" id="ARBA00011245"/>
    </source>
</evidence>
<dbReference type="AlphaFoldDB" id="A0A5B8LQ62"/>
<evidence type="ECO:0000256" key="1">
    <source>
        <dbReference type="ARBA" id="ARBA00003330"/>
    </source>
</evidence>
<name>A0A5B8LQ62_9HYPH</name>
<evidence type="ECO:0000313" key="15">
    <source>
        <dbReference type="EMBL" id="QDZ10176.1"/>
    </source>
</evidence>
<organism evidence="15 16">
    <name type="scientific">Devosia ginsengisoli</name>
    <dbReference type="NCBI Taxonomy" id="400770"/>
    <lineage>
        <taxon>Bacteria</taxon>
        <taxon>Pseudomonadati</taxon>
        <taxon>Pseudomonadota</taxon>
        <taxon>Alphaproteobacteria</taxon>
        <taxon>Hyphomicrobiales</taxon>
        <taxon>Devosiaceae</taxon>
        <taxon>Devosia</taxon>
    </lineage>
</organism>
<dbReference type="CDD" id="cd03017">
    <property type="entry name" value="PRX_BCP"/>
    <property type="match status" value="1"/>
</dbReference>
<keyword evidence="7" id="KW-1015">Disulfide bond</keyword>
<reference evidence="15 16" key="1">
    <citation type="submission" date="2019-07" db="EMBL/GenBank/DDBJ databases">
        <title>Full genome sequence of Devosia sp. Gsoil 520.</title>
        <authorList>
            <person name="Im W.-T."/>
        </authorList>
    </citation>
    <scope>NUCLEOTIDE SEQUENCE [LARGE SCALE GENOMIC DNA]</scope>
    <source>
        <strain evidence="15 16">Gsoil 520</strain>
    </source>
</reference>
<dbReference type="InterPro" id="IPR024706">
    <property type="entry name" value="Peroxiredoxin_AhpC-typ"/>
</dbReference>
<keyword evidence="8" id="KW-0676">Redox-active center</keyword>
<dbReference type="OrthoDB" id="9812811at2"/>
<dbReference type="PROSITE" id="PS51352">
    <property type="entry name" value="THIOREDOXIN_2"/>
    <property type="match status" value="1"/>
</dbReference>
<evidence type="ECO:0000313" key="16">
    <source>
        <dbReference type="Proteomes" id="UP000315364"/>
    </source>
</evidence>
<dbReference type="GO" id="GO:0005737">
    <property type="term" value="C:cytoplasm"/>
    <property type="evidence" value="ECO:0007669"/>
    <property type="project" value="TreeGrafter"/>
</dbReference>
<dbReference type="InterPro" id="IPR050924">
    <property type="entry name" value="Peroxiredoxin_BCP/PrxQ"/>
</dbReference>
<evidence type="ECO:0000256" key="7">
    <source>
        <dbReference type="ARBA" id="ARBA00023157"/>
    </source>
</evidence>
<keyword evidence="16" id="KW-1185">Reference proteome</keyword>
<dbReference type="EC" id="1.11.1.24" evidence="3"/>
<comment type="subunit">
    <text evidence="2">Monomer.</text>
</comment>
<protein>
    <recommendedName>
        <fullName evidence="3">thioredoxin-dependent peroxiredoxin</fullName>
        <ecNumber evidence="3">1.11.1.24</ecNumber>
    </recommendedName>
    <alternativeName>
        <fullName evidence="9">Thioredoxin peroxidase</fullName>
    </alternativeName>
    <alternativeName>
        <fullName evidence="11">Thioredoxin-dependent peroxiredoxin Bcp</fullName>
    </alternativeName>
</protein>
<evidence type="ECO:0000256" key="9">
    <source>
        <dbReference type="ARBA" id="ARBA00032824"/>
    </source>
</evidence>
<dbReference type="PANTHER" id="PTHR42801">
    <property type="entry name" value="THIOREDOXIN-DEPENDENT PEROXIDE REDUCTASE"/>
    <property type="match status" value="1"/>
</dbReference>
<dbReference type="Proteomes" id="UP000315364">
    <property type="component" value="Chromosome"/>
</dbReference>
<dbReference type="Pfam" id="PF00578">
    <property type="entry name" value="AhpC-TSA"/>
    <property type="match status" value="1"/>
</dbReference>
<dbReference type="KEGG" id="dea:FPZ08_05100"/>
<dbReference type="GO" id="GO:0045454">
    <property type="term" value="P:cell redox homeostasis"/>
    <property type="evidence" value="ECO:0007669"/>
    <property type="project" value="TreeGrafter"/>
</dbReference>
<comment type="similarity">
    <text evidence="10">Belongs to the peroxiredoxin family. BCP/PrxQ subfamily.</text>
</comment>
<keyword evidence="5" id="KW-0049">Antioxidant</keyword>
<comment type="function">
    <text evidence="1">Thiol-specific peroxidase that catalyzes the reduction of hydrogen peroxide and organic hydroperoxides to water and alcohols, respectively. Plays a role in cell protection against oxidative stress by detoxifying peroxides and as sensor of hydrogen peroxide-mediated signaling events.</text>
</comment>
<evidence type="ECO:0000256" key="11">
    <source>
        <dbReference type="ARBA" id="ARBA00042639"/>
    </source>
</evidence>
<proteinExistence type="inferred from homology"/>
<dbReference type="GO" id="GO:0008379">
    <property type="term" value="F:thioredoxin peroxidase activity"/>
    <property type="evidence" value="ECO:0007669"/>
    <property type="project" value="TreeGrafter"/>
</dbReference>
<evidence type="ECO:0000256" key="3">
    <source>
        <dbReference type="ARBA" id="ARBA00013017"/>
    </source>
</evidence>
<evidence type="ECO:0000256" key="5">
    <source>
        <dbReference type="ARBA" id="ARBA00022862"/>
    </source>
</evidence>
<dbReference type="RefSeq" id="WP_146288980.1">
    <property type="nucleotide sequence ID" value="NZ_CP042304.1"/>
</dbReference>
<dbReference type="InterPro" id="IPR036249">
    <property type="entry name" value="Thioredoxin-like_sf"/>
</dbReference>
<gene>
    <name evidence="15" type="ORF">FPZ08_05100</name>
</gene>
<dbReference type="EMBL" id="CP042304">
    <property type="protein sequence ID" value="QDZ10176.1"/>
    <property type="molecule type" value="Genomic_DNA"/>
</dbReference>
<dbReference type="InterPro" id="IPR013766">
    <property type="entry name" value="Thioredoxin_domain"/>
</dbReference>
<dbReference type="InterPro" id="IPR000866">
    <property type="entry name" value="AhpC/TSA"/>
</dbReference>
<keyword evidence="4" id="KW-0575">Peroxidase</keyword>
<evidence type="ECO:0000259" key="14">
    <source>
        <dbReference type="PROSITE" id="PS51352"/>
    </source>
</evidence>
<evidence type="ECO:0000256" key="4">
    <source>
        <dbReference type="ARBA" id="ARBA00022559"/>
    </source>
</evidence>
<keyword evidence="6" id="KW-0560">Oxidoreductase</keyword>
<dbReference type="PIRSF" id="PIRSF000239">
    <property type="entry name" value="AHPC"/>
    <property type="match status" value="1"/>
</dbReference>